<dbReference type="InterPro" id="IPR002938">
    <property type="entry name" value="FAD-bd"/>
</dbReference>
<accession>A8ME14</accession>
<dbReference type="OrthoDB" id="46008at2157"/>
<proteinExistence type="predicted"/>
<dbReference type="PANTHER" id="PTHR42685:SF22">
    <property type="entry name" value="CONDITIONED MEDIUM FACTOR RECEPTOR 1"/>
    <property type="match status" value="1"/>
</dbReference>
<evidence type="ECO:0000313" key="2">
    <source>
        <dbReference type="EMBL" id="ABW02020.1"/>
    </source>
</evidence>
<dbReference type="HOGENOM" id="CLU_024648_5_0_2"/>
<dbReference type="RefSeq" id="WP_012186239.1">
    <property type="nucleotide sequence ID" value="NC_009954.1"/>
</dbReference>
<evidence type="ECO:0000313" key="3">
    <source>
        <dbReference type="Proteomes" id="UP000001137"/>
    </source>
</evidence>
<dbReference type="Proteomes" id="UP000001137">
    <property type="component" value="Chromosome"/>
</dbReference>
<dbReference type="NCBIfam" id="TIGR02032">
    <property type="entry name" value="GG-red-SF"/>
    <property type="match status" value="1"/>
</dbReference>
<dbReference type="GO" id="GO:0071949">
    <property type="term" value="F:FAD binding"/>
    <property type="evidence" value="ECO:0007669"/>
    <property type="project" value="InterPro"/>
</dbReference>
<dbReference type="GeneID" id="5710175"/>
<dbReference type="PANTHER" id="PTHR42685">
    <property type="entry name" value="GERANYLGERANYL DIPHOSPHATE REDUCTASE"/>
    <property type="match status" value="1"/>
</dbReference>
<protein>
    <submittedName>
        <fullName evidence="2">Geranylgeranyl reductase</fullName>
    </submittedName>
</protein>
<feature type="domain" description="FAD-binding" evidence="1">
    <location>
        <begin position="2"/>
        <end position="158"/>
    </location>
</feature>
<dbReference type="KEGG" id="cma:Cmaq_1193"/>
<dbReference type="eggNOG" id="arCOG00570">
    <property type="taxonomic scope" value="Archaea"/>
</dbReference>
<name>A8ME14_CALMQ</name>
<dbReference type="InterPro" id="IPR011777">
    <property type="entry name" value="Geranylgeranyl_Rdtase_fam"/>
</dbReference>
<dbReference type="Gene3D" id="3.50.50.60">
    <property type="entry name" value="FAD/NAD(P)-binding domain"/>
    <property type="match status" value="1"/>
</dbReference>
<sequence length="362" mass="39361">MYDLIIIGSGPAGNAAALVASRLGVRALIIDKSKHPRVKPCGGGLTPKTIALSRILGLDLSEVIEHECGEVLVVTHAGSFVMRFKEPMIRVSRRERLDEFMFNEAVNNGVEYVNDEVLRVRETPSKVEVIGRSSVYEAKWVIGADGAPSRVGRSIGVMPRSNAVALMNIASGNPIINTGDACILDFTRIKWGYAWLFPLSHGEYDVGLGSALKGRYSNLLLSYVNELGLKPGRLIGHLIPYRPPNSASTRRVMLTGDALGLADPVTGEGIFQAMMSGALAALSLRSSNATEYYDSIITSYLRDNQYALTVAYVVYGLDSQFLSRFLKITGFSEPGAVRIIEKVTGGKLTYRDAVKEVIKSMI</sequence>
<reference evidence="2 3" key="1">
    <citation type="submission" date="2007-10" db="EMBL/GenBank/DDBJ databases">
        <title>Complete sequence of Caldivirga maquilingensis IC-167.</title>
        <authorList>
            <consortium name="US DOE Joint Genome Institute"/>
            <person name="Copeland A."/>
            <person name="Lucas S."/>
            <person name="Lapidus A."/>
            <person name="Barry K."/>
            <person name="Glavina del Rio T."/>
            <person name="Dalin E."/>
            <person name="Tice H."/>
            <person name="Pitluck S."/>
            <person name="Saunders E."/>
            <person name="Brettin T."/>
            <person name="Bruce D."/>
            <person name="Detter J.C."/>
            <person name="Han C."/>
            <person name="Schmutz J."/>
            <person name="Larimer F."/>
            <person name="Land M."/>
            <person name="Hauser L."/>
            <person name="Kyrpides N."/>
            <person name="Ivanova N."/>
            <person name="Biddle J.F."/>
            <person name="Zhang Z."/>
            <person name="Fitz-Gibbon S.T."/>
            <person name="Lowe T.M."/>
            <person name="Saltikov C."/>
            <person name="House C.H."/>
            <person name="Richardson P."/>
        </authorList>
    </citation>
    <scope>NUCLEOTIDE SEQUENCE [LARGE SCALE GENOMIC DNA]</scope>
    <source>
        <strain evidence="3">ATCC 700844 / DSM 13496 / JCM 10307 / IC-167</strain>
    </source>
</reference>
<dbReference type="PRINTS" id="PR00420">
    <property type="entry name" value="RNGMNOXGNASE"/>
</dbReference>
<dbReference type="AlphaFoldDB" id="A8ME14"/>
<keyword evidence="3" id="KW-1185">Reference proteome</keyword>
<dbReference type="InterPro" id="IPR050407">
    <property type="entry name" value="Geranylgeranyl_reductase"/>
</dbReference>
<evidence type="ECO:0000259" key="1">
    <source>
        <dbReference type="Pfam" id="PF01494"/>
    </source>
</evidence>
<gene>
    <name evidence="2" type="ordered locus">Cmaq_1193</name>
</gene>
<dbReference type="EMBL" id="CP000852">
    <property type="protein sequence ID" value="ABW02020.1"/>
    <property type="molecule type" value="Genomic_DNA"/>
</dbReference>
<dbReference type="InterPro" id="IPR036188">
    <property type="entry name" value="FAD/NAD-bd_sf"/>
</dbReference>
<dbReference type="Pfam" id="PF01494">
    <property type="entry name" value="FAD_binding_3"/>
    <property type="match status" value="1"/>
</dbReference>
<dbReference type="STRING" id="397948.Cmaq_1193"/>
<dbReference type="GO" id="GO:0016628">
    <property type="term" value="F:oxidoreductase activity, acting on the CH-CH group of donors, NAD or NADP as acceptor"/>
    <property type="evidence" value="ECO:0007669"/>
    <property type="project" value="InterPro"/>
</dbReference>
<organism evidence="2 3">
    <name type="scientific">Caldivirga maquilingensis (strain ATCC 700844 / DSM 13496 / JCM 10307 / IC-167)</name>
    <dbReference type="NCBI Taxonomy" id="397948"/>
    <lineage>
        <taxon>Archaea</taxon>
        <taxon>Thermoproteota</taxon>
        <taxon>Thermoprotei</taxon>
        <taxon>Thermoproteales</taxon>
        <taxon>Thermoproteaceae</taxon>
        <taxon>Caldivirga</taxon>
    </lineage>
</organism>
<dbReference type="SUPFAM" id="SSF51905">
    <property type="entry name" value="FAD/NAD(P)-binding domain"/>
    <property type="match status" value="1"/>
</dbReference>